<evidence type="ECO:0000313" key="2">
    <source>
        <dbReference type="Proteomes" id="UP000499080"/>
    </source>
</evidence>
<dbReference type="EMBL" id="BGPR01207167">
    <property type="protein sequence ID" value="GBN32970.1"/>
    <property type="molecule type" value="Genomic_DNA"/>
</dbReference>
<accession>A0A4Y2N2Z8</accession>
<name>A0A4Y2N2Z8_ARAVE</name>
<gene>
    <name evidence="1" type="ORF">AVEN_86250_1</name>
</gene>
<reference evidence="1 2" key="1">
    <citation type="journal article" date="2019" name="Sci. Rep.">
        <title>Orb-weaving spider Araneus ventricosus genome elucidates the spidroin gene catalogue.</title>
        <authorList>
            <person name="Kono N."/>
            <person name="Nakamura H."/>
            <person name="Ohtoshi R."/>
            <person name="Moran D.A.P."/>
            <person name="Shinohara A."/>
            <person name="Yoshida Y."/>
            <person name="Fujiwara M."/>
            <person name="Mori M."/>
            <person name="Tomita M."/>
            <person name="Arakawa K."/>
        </authorList>
    </citation>
    <scope>NUCLEOTIDE SEQUENCE [LARGE SCALE GENOMIC DNA]</scope>
</reference>
<sequence length="79" mass="8887">MNHRRRYSSSPSLISLIIFPVEEKICFYLRSGPIIVILIWSDCHENVNGYSSGPESRECELERASISLSLPSESLTSQG</sequence>
<dbReference type="Proteomes" id="UP000499080">
    <property type="component" value="Unassembled WGS sequence"/>
</dbReference>
<comment type="caution">
    <text evidence="1">The sequence shown here is derived from an EMBL/GenBank/DDBJ whole genome shotgun (WGS) entry which is preliminary data.</text>
</comment>
<keyword evidence="2" id="KW-1185">Reference proteome</keyword>
<dbReference type="AlphaFoldDB" id="A0A4Y2N2Z8"/>
<feature type="non-terminal residue" evidence="1">
    <location>
        <position position="79"/>
    </location>
</feature>
<proteinExistence type="predicted"/>
<organism evidence="1 2">
    <name type="scientific">Araneus ventricosus</name>
    <name type="common">Orbweaver spider</name>
    <name type="synonym">Epeira ventricosa</name>
    <dbReference type="NCBI Taxonomy" id="182803"/>
    <lineage>
        <taxon>Eukaryota</taxon>
        <taxon>Metazoa</taxon>
        <taxon>Ecdysozoa</taxon>
        <taxon>Arthropoda</taxon>
        <taxon>Chelicerata</taxon>
        <taxon>Arachnida</taxon>
        <taxon>Araneae</taxon>
        <taxon>Araneomorphae</taxon>
        <taxon>Entelegynae</taxon>
        <taxon>Araneoidea</taxon>
        <taxon>Araneidae</taxon>
        <taxon>Araneus</taxon>
    </lineage>
</organism>
<protein>
    <submittedName>
        <fullName evidence="1">Uncharacterized protein</fullName>
    </submittedName>
</protein>
<evidence type="ECO:0000313" key="1">
    <source>
        <dbReference type="EMBL" id="GBN32970.1"/>
    </source>
</evidence>